<comment type="subcellular location">
    <subcellularLocation>
        <location evidence="3">Mitochondrion inner membrane</location>
        <topology evidence="3">Peripheral membrane protein</topology>
        <orientation evidence="3">Matrix side</orientation>
    </subcellularLocation>
</comment>
<evidence type="ECO:0000313" key="5">
    <source>
        <dbReference type="Proteomes" id="UP000008672"/>
    </source>
</evidence>
<evidence type="ECO:0000256" key="1">
    <source>
        <dbReference type="ARBA" id="ARBA00007355"/>
    </source>
</evidence>
<dbReference type="Proteomes" id="UP000008672">
    <property type="component" value="Unassembled WGS sequence"/>
</dbReference>
<dbReference type="STRING" id="7897.ENSLACP00000011096"/>
<sequence length="146" mass="17303">MAEYLQVLRRGVAQVRAHGGIRGALWQLLRINDLKTGELVGVDKYGNKYYENTSYFFGRHRWVEYTSRMNDKNTYWEVDGSMVPPEWHCWLHSITDNPPTTHPPIPRKFIWENHKFNLSGTAKQYVPYSTTRKKIHEWVPPQTLKK</sequence>
<reference evidence="4" key="2">
    <citation type="submission" date="2025-08" db="UniProtKB">
        <authorList>
            <consortium name="Ensembl"/>
        </authorList>
    </citation>
    <scope>IDENTIFICATION</scope>
</reference>
<dbReference type="HOGENOM" id="CLU_110455_1_0_1"/>
<reference evidence="4" key="3">
    <citation type="submission" date="2025-09" db="UniProtKB">
        <authorList>
            <consortium name="Ensembl"/>
        </authorList>
    </citation>
    <scope>IDENTIFICATION</scope>
</reference>
<gene>
    <name evidence="4" type="primary">NDUFA12</name>
</gene>
<dbReference type="OrthoDB" id="274641at2759"/>
<comment type="function">
    <text evidence="3">Accessory subunit of the mitochondrial membrane respiratory chain NADH dehydrogenase (Complex I), that is believed not to be involved in catalysis. Complex I functions in the transfer of electrons from NADH to the respiratory chain. The immediate electron acceptor for the enzyme is believed to be ubiquinone.</text>
</comment>
<organism evidence="4 5">
    <name type="scientific">Latimeria chalumnae</name>
    <name type="common">Coelacanth</name>
    <dbReference type="NCBI Taxonomy" id="7897"/>
    <lineage>
        <taxon>Eukaryota</taxon>
        <taxon>Metazoa</taxon>
        <taxon>Chordata</taxon>
        <taxon>Craniata</taxon>
        <taxon>Vertebrata</taxon>
        <taxon>Euteleostomi</taxon>
        <taxon>Coelacanthiformes</taxon>
        <taxon>Coelacanthidae</taxon>
        <taxon>Latimeria</taxon>
    </lineage>
</organism>
<dbReference type="KEGG" id="lcm:102357725"/>
<dbReference type="InterPro" id="IPR007763">
    <property type="entry name" value="NDUFA12"/>
</dbReference>
<dbReference type="Pfam" id="PF05071">
    <property type="entry name" value="NDUFA12"/>
    <property type="match status" value="1"/>
</dbReference>
<dbReference type="GeneTree" id="ENSGT00390000005848"/>
<dbReference type="OMA" id="VIYTAEM"/>
<evidence type="ECO:0000256" key="3">
    <source>
        <dbReference type="RuleBase" id="RU363103"/>
    </source>
</evidence>
<keyword evidence="3" id="KW-0999">Mitochondrion inner membrane</keyword>
<evidence type="ECO:0000256" key="2">
    <source>
        <dbReference type="ARBA" id="ARBA00040285"/>
    </source>
</evidence>
<dbReference type="Bgee" id="ENSLACG00000009764">
    <property type="expression patterns" value="Expressed in mesonephros and 6 other cell types or tissues"/>
</dbReference>
<protein>
    <recommendedName>
        <fullName evidence="2 3">NADH dehydrogenase [ubiquinone] 1 alpha subcomplex subunit 12</fullName>
    </recommendedName>
</protein>
<keyword evidence="3" id="KW-0496">Mitochondrion</keyword>
<keyword evidence="3" id="KW-0813">Transport</keyword>
<keyword evidence="3" id="KW-0249">Electron transport</keyword>
<keyword evidence="3" id="KW-0679">Respiratory chain</keyword>
<proteinExistence type="inferred from homology"/>
<dbReference type="GO" id="GO:0006979">
    <property type="term" value="P:response to oxidative stress"/>
    <property type="evidence" value="ECO:0007669"/>
    <property type="project" value="TreeGrafter"/>
</dbReference>
<dbReference type="GeneID" id="102357725"/>
<evidence type="ECO:0000313" key="4">
    <source>
        <dbReference type="Ensembl" id="ENSLACP00000011096.2"/>
    </source>
</evidence>
<name>H3AN75_LATCH</name>
<dbReference type="GO" id="GO:0045271">
    <property type="term" value="C:respiratory chain complex I"/>
    <property type="evidence" value="ECO:0007669"/>
    <property type="project" value="InterPro"/>
</dbReference>
<reference evidence="5" key="1">
    <citation type="submission" date="2011-08" db="EMBL/GenBank/DDBJ databases">
        <title>The draft genome of Latimeria chalumnae.</title>
        <authorList>
            <person name="Di Palma F."/>
            <person name="Alfoldi J."/>
            <person name="Johnson J."/>
            <person name="Berlin A."/>
            <person name="Gnerre S."/>
            <person name="Jaffe D."/>
            <person name="MacCallum I."/>
            <person name="Young S."/>
            <person name="Walker B.J."/>
            <person name="Lander E."/>
            <person name="Lindblad-Toh K."/>
        </authorList>
    </citation>
    <scope>NUCLEOTIDE SEQUENCE [LARGE SCALE GENOMIC DNA]</scope>
    <source>
        <strain evidence="5">Wild caught</strain>
    </source>
</reference>
<dbReference type="Ensembl" id="ENSLACT00000011179.2">
    <property type="protein sequence ID" value="ENSLACP00000011096.2"/>
    <property type="gene ID" value="ENSLACG00000009764.2"/>
</dbReference>
<dbReference type="InParanoid" id="H3AN75"/>
<dbReference type="PANTHER" id="PTHR12910">
    <property type="entry name" value="NADH-UBIQUINONE OXIDOREDUCTASE SUBUNIT B17.2"/>
    <property type="match status" value="1"/>
</dbReference>
<comment type="similarity">
    <text evidence="1 3">Belongs to the complex I NDUFA12 subunit family.</text>
</comment>
<dbReference type="eggNOG" id="KOG3382">
    <property type="taxonomic scope" value="Eukaryota"/>
</dbReference>
<dbReference type="CTD" id="55967"/>
<comment type="subunit">
    <text evidence="3">Complex I is composed of 45 different subunits.</text>
</comment>
<accession>H3AN75</accession>
<dbReference type="FunCoup" id="H3AN75">
    <property type="interactions" value="1903"/>
</dbReference>
<dbReference type="AlphaFoldDB" id="H3AN75"/>
<keyword evidence="5" id="KW-1185">Reference proteome</keyword>
<dbReference type="RefSeq" id="XP_006006488.1">
    <property type="nucleotide sequence ID" value="XM_006006426.3"/>
</dbReference>
<dbReference type="EMBL" id="AFYH01171724">
    <property type="status" value="NOT_ANNOTATED_CDS"/>
    <property type="molecule type" value="Genomic_DNA"/>
</dbReference>
<dbReference type="PANTHER" id="PTHR12910:SF2">
    <property type="entry name" value="NADH DEHYDROGENASE [UBIQUINONE] 1 ALPHA SUBCOMPLEX SUBUNIT 12"/>
    <property type="match status" value="1"/>
</dbReference>
<keyword evidence="3" id="KW-0472">Membrane</keyword>
<dbReference type="GO" id="GO:0005743">
    <property type="term" value="C:mitochondrial inner membrane"/>
    <property type="evidence" value="ECO:0007669"/>
    <property type="project" value="UniProtKB-SubCell"/>
</dbReference>